<keyword evidence="1" id="KW-0812">Transmembrane</keyword>
<keyword evidence="1" id="KW-1133">Transmembrane helix</keyword>
<accession>A0A7S8FFS8</accession>
<keyword evidence="1" id="KW-0472">Membrane</keyword>
<evidence type="ECO:0000256" key="1">
    <source>
        <dbReference type="SAM" id="Phobius"/>
    </source>
</evidence>
<evidence type="ECO:0000313" key="3">
    <source>
        <dbReference type="Proteomes" id="UP000593737"/>
    </source>
</evidence>
<organism evidence="2 3">
    <name type="scientific">Candidatus Nitrospira kreftii</name>
    <dbReference type="NCBI Taxonomy" id="2652173"/>
    <lineage>
        <taxon>Bacteria</taxon>
        <taxon>Pseudomonadati</taxon>
        <taxon>Nitrospirota</taxon>
        <taxon>Nitrospiria</taxon>
        <taxon>Nitrospirales</taxon>
        <taxon>Nitrospiraceae</taxon>
        <taxon>Nitrospira</taxon>
    </lineage>
</organism>
<sequence length="32" mass="3859">MYQIYSLVGIIVLLWSITIWASIPEEQEDKRY</sequence>
<proteinExistence type="predicted"/>
<name>A0A7S8FFS8_9BACT</name>
<dbReference type="KEGG" id="nkf:Nkreftii_002894"/>
<dbReference type="EMBL" id="CP047423">
    <property type="protein sequence ID" value="QPD05120.1"/>
    <property type="molecule type" value="Genomic_DNA"/>
</dbReference>
<dbReference type="AlphaFoldDB" id="A0A7S8FFS8"/>
<feature type="transmembrane region" description="Helical" evidence="1">
    <location>
        <begin position="6"/>
        <end position="23"/>
    </location>
</feature>
<protein>
    <submittedName>
        <fullName evidence="2">Uncharacterized protein</fullName>
    </submittedName>
</protein>
<reference evidence="2 3" key="1">
    <citation type="journal article" date="2020" name="ISME J.">
        <title>Enrichment and physiological characterization of a novel comammox Nitrospira indicates ammonium inhibition of complete nitrification.</title>
        <authorList>
            <person name="Sakoula D."/>
            <person name="Koch H."/>
            <person name="Frank J."/>
            <person name="Jetten M.S.M."/>
            <person name="van Kessel M.A.H.J."/>
            <person name="Lucker S."/>
        </authorList>
    </citation>
    <scope>NUCLEOTIDE SEQUENCE [LARGE SCALE GENOMIC DNA]</scope>
    <source>
        <strain evidence="2">Comreactor17</strain>
    </source>
</reference>
<gene>
    <name evidence="2" type="ORF">Nkreftii_002894</name>
</gene>
<dbReference type="Proteomes" id="UP000593737">
    <property type="component" value="Chromosome"/>
</dbReference>
<evidence type="ECO:0000313" key="2">
    <source>
        <dbReference type="EMBL" id="QPD05120.1"/>
    </source>
</evidence>